<protein>
    <recommendedName>
        <fullName evidence="3">Transposase</fullName>
    </recommendedName>
</protein>
<dbReference type="EMBL" id="CP159218">
    <property type="protein sequence ID" value="XCG65303.1"/>
    <property type="molecule type" value="Genomic_DNA"/>
</dbReference>
<feature type="region of interest" description="Disordered" evidence="1">
    <location>
        <begin position="180"/>
        <end position="252"/>
    </location>
</feature>
<name>A0AAU8DVM6_9ACTN</name>
<accession>A0AAU8DVM6</accession>
<feature type="region of interest" description="Disordered" evidence="1">
    <location>
        <begin position="269"/>
        <end position="297"/>
    </location>
</feature>
<feature type="compositionally biased region" description="Low complexity" evidence="1">
    <location>
        <begin position="198"/>
        <end position="215"/>
    </location>
</feature>
<evidence type="ECO:0000256" key="1">
    <source>
        <dbReference type="SAM" id="MobiDB-lite"/>
    </source>
</evidence>
<evidence type="ECO:0008006" key="3">
    <source>
        <dbReference type="Google" id="ProtNLM"/>
    </source>
</evidence>
<dbReference type="AlphaFoldDB" id="A0AAU8DVM6"/>
<gene>
    <name evidence="2" type="ORF">ABLG96_08450</name>
</gene>
<sequence>MDGTHEESAGQAGTLSGVLTRAQLGELYTGPPAEFVVRRKNLVAAVRAAGDKEAARAVAALRKPTTPAWVVNLLAEDGRTAPELLELAAEIAAAVTAGERAELRTLAAAQRILVIDVLERAAELAAASGTTIPPAAAEVVEAAVRGVLTDPSTAEQLFTGVLVELPDPDDAESLPELAIRSHSPQQQGAPAAPRKNTRSAPDRASAAPAPASAPATERKRHLRAVRDASAAVRTAERARARSADSVSDLQDERDRLGRALEDLERRLTGARDDLHAAEAEVSRAEQAHRQVEASEDR</sequence>
<organism evidence="2">
    <name type="scientific">Nakamurella sp. A5-74</name>
    <dbReference type="NCBI Taxonomy" id="3158264"/>
    <lineage>
        <taxon>Bacteria</taxon>
        <taxon>Bacillati</taxon>
        <taxon>Actinomycetota</taxon>
        <taxon>Actinomycetes</taxon>
        <taxon>Nakamurellales</taxon>
        <taxon>Nakamurellaceae</taxon>
        <taxon>Nakamurella</taxon>
    </lineage>
</organism>
<proteinExistence type="predicted"/>
<dbReference type="RefSeq" id="WP_353650908.1">
    <property type="nucleotide sequence ID" value="NZ_CP159218.1"/>
</dbReference>
<evidence type="ECO:0000313" key="2">
    <source>
        <dbReference type="EMBL" id="XCG65303.1"/>
    </source>
</evidence>
<reference evidence="2" key="1">
    <citation type="submission" date="2024-05" db="EMBL/GenBank/DDBJ databases">
        <authorList>
            <person name="Cai S.Y."/>
            <person name="Jin L.M."/>
            <person name="Li H.R."/>
        </authorList>
    </citation>
    <scope>NUCLEOTIDE SEQUENCE</scope>
    <source>
        <strain evidence="2">A5-74</strain>
    </source>
</reference>